<feature type="compositionally biased region" description="Low complexity" evidence="1">
    <location>
        <begin position="120"/>
        <end position="129"/>
    </location>
</feature>
<feature type="chain" id="PRO_5003388471" description="Rap1a immunity protein domain-containing protein" evidence="2">
    <location>
        <begin position="20"/>
        <end position="146"/>
    </location>
</feature>
<name>F9U7B6_9GAMM</name>
<evidence type="ECO:0000313" key="3">
    <source>
        <dbReference type="EMBL" id="EGV20142.1"/>
    </source>
</evidence>
<evidence type="ECO:0008006" key="5">
    <source>
        <dbReference type="Google" id="ProtNLM"/>
    </source>
</evidence>
<dbReference type="OrthoDB" id="5769048at2"/>
<gene>
    <name evidence="3" type="ORF">ThimaDRAFT_0818</name>
</gene>
<feature type="region of interest" description="Disordered" evidence="1">
    <location>
        <begin position="112"/>
        <end position="146"/>
    </location>
</feature>
<dbReference type="EMBL" id="AFWV01000002">
    <property type="protein sequence ID" value="EGV20142.1"/>
    <property type="molecule type" value="Genomic_DNA"/>
</dbReference>
<protein>
    <recommendedName>
        <fullName evidence="5">Rap1a immunity protein domain-containing protein</fullName>
    </recommendedName>
</protein>
<evidence type="ECO:0000256" key="1">
    <source>
        <dbReference type="SAM" id="MobiDB-lite"/>
    </source>
</evidence>
<sequence length="146" mass="15043">MRFPILTGLVLMSTGLAVADPTPSTDSTEIGFAEVRTLGTLNGQALACRQFDTSSNAKALMIGHAPKTRRYGTLFETATNAAFLAATKDGTPCPTEADLAARLAKSAAALKAVFPEHANPEQASPEASAPQPPGAETSLPNDETGS</sequence>
<reference evidence="3 4" key="1">
    <citation type="submission" date="2011-06" db="EMBL/GenBank/DDBJ databases">
        <title>The draft genome of Thiocapsa marina 5811.</title>
        <authorList>
            <consortium name="US DOE Joint Genome Institute (JGI-PGF)"/>
            <person name="Lucas S."/>
            <person name="Han J."/>
            <person name="Cheng J.-F."/>
            <person name="Goodwin L."/>
            <person name="Pitluck S."/>
            <person name="Peters L."/>
            <person name="Land M.L."/>
            <person name="Hauser L."/>
            <person name="Vogl K."/>
            <person name="Liu Z."/>
            <person name="Imhoff J."/>
            <person name="Thiel V."/>
            <person name="Frigaard N.-U."/>
            <person name="Bryant D."/>
            <person name="Woyke T.J."/>
        </authorList>
    </citation>
    <scope>NUCLEOTIDE SEQUENCE [LARGE SCALE GENOMIC DNA]</scope>
    <source>
        <strain evidence="3 4">5811</strain>
    </source>
</reference>
<organism evidence="3 4">
    <name type="scientific">Thiocapsa marina 5811</name>
    <dbReference type="NCBI Taxonomy" id="768671"/>
    <lineage>
        <taxon>Bacteria</taxon>
        <taxon>Pseudomonadati</taxon>
        <taxon>Pseudomonadota</taxon>
        <taxon>Gammaproteobacteria</taxon>
        <taxon>Chromatiales</taxon>
        <taxon>Chromatiaceae</taxon>
        <taxon>Thiocapsa</taxon>
    </lineage>
</organism>
<dbReference type="PATRIC" id="fig|768671.3.peg.879"/>
<dbReference type="Proteomes" id="UP000005459">
    <property type="component" value="Unassembled WGS sequence"/>
</dbReference>
<proteinExistence type="predicted"/>
<keyword evidence="4" id="KW-1185">Reference proteome</keyword>
<dbReference type="STRING" id="768671.ThimaDRAFT_0818"/>
<keyword evidence="2" id="KW-0732">Signal</keyword>
<dbReference type="AlphaFoldDB" id="F9U7B6"/>
<dbReference type="RefSeq" id="WP_007191695.1">
    <property type="nucleotide sequence ID" value="NZ_AFWV01000002.1"/>
</dbReference>
<dbReference type="eggNOG" id="ENOG50333TU">
    <property type="taxonomic scope" value="Bacteria"/>
</dbReference>
<evidence type="ECO:0000256" key="2">
    <source>
        <dbReference type="SAM" id="SignalP"/>
    </source>
</evidence>
<evidence type="ECO:0000313" key="4">
    <source>
        <dbReference type="Proteomes" id="UP000005459"/>
    </source>
</evidence>
<accession>F9U7B6</accession>
<feature type="signal peptide" evidence="2">
    <location>
        <begin position="1"/>
        <end position="19"/>
    </location>
</feature>